<evidence type="ECO:0000256" key="1">
    <source>
        <dbReference type="ARBA" id="ARBA00022679"/>
    </source>
</evidence>
<reference evidence="5" key="1">
    <citation type="submission" date="2016-01" db="EMBL/GenBank/DDBJ databases">
        <title>WGS of SAMN04407783.</title>
        <authorList>
            <person name="Adams M."/>
            <person name="Sutton G."/>
            <person name="Nelson K."/>
            <person name="Thaden J."/>
            <person name="Fowler V."/>
            <person name="Mccorrison J."/>
            <person name="Sanka R."/>
            <person name="Brinkac L."/>
            <person name="Nierman W."/>
        </authorList>
    </citation>
    <scope>NUCLEOTIDE SEQUENCE [LARGE SCALE GENOMIC DNA]</scope>
    <source>
        <strain evidence="5">GN04363</strain>
    </source>
</reference>
<dbReference type="Pfam" id="PF13673">
    <property type="entry name" value="Acetyltransf_10"/>
    <property type="match status" value="1"/>
</dbReference>
<dbReference type="InterPro" id="IPR016181">
    <property type="entry name" value="Acyl_CoA_acyltransferase"/>
</dbReference>
<organism evidence="4 5">
    <name type="scientific">Enterobacter genomosp. O</name>
    <dbReference type="NCBI Taxonomy" id="2364150"/>
    <lineage>
        <taxon>Bacteria</taxon>
        <taxon>Pseudomonadati</taxon>
        <taxon>Pseudomonadota</taxon>
        <taxon>Gammaproteobacteria</taxon>
        <taxon>Enterobacterales</taxon>
        <taxon>Enterobacteriaceae</taxon>
        <taxon>Enterobacter</taxon>
        <taxon>Enterobacter cloacae complex</taxon>
        <taxon>Enterobacter cloacae complex clade O</taxon>
    </lineage>
</organism>
<keyword evidence="2" id="KW-0012">Acyltransferase</keyword>
<proteinExistence type="predicted"/>
<evidence type="ECO:0000313" key="5">
    <source>
        <dbReference type="Proteomes" id="UP000064715"/>
    </source>
</evidence>
<dbReference type="PANTHER" id="PTHR43877">
    <property type="entry name" value="AMINOALKYLPHOSPHONATE N-ACETYLTRANSFERASE-RELATED-RELATED"/>
    <property type="match status" value="1"/>
</dbReference>
<dbReference type="InterPro" id="IPR050832">
    <property type="entry name" value="Bact_Acetyltransf"/>
</dbReference>
<evidence type="ECO:0000256" key="2">
    <source>
        <dbReference type="ARBA" id="ARBA00023315"/>
    </source>
</evidence>
<gene>
    <name evidence="4" type="ORF">AWI28_06960</name>
</gene>
<comment type="caution">
    <text evidence="4">The sequence shown here is derived from an EMBL/GenBank/DDBJ whole genome shotgun (WGS) entry which is preliminary data.</text>
</comment>
<keyword evidence="5" id="KW-1185">Reference proteome</keyword>
<evidence type="ECO:0000313" key="4">
    <source>
        <dbReference type="EMBL" id="KUQ86556.1"/>
    </source>
</evidence>
<sequence length="156" mass="17700">MTLRKAKPQEAEILWNIRNQAIRHGCKTSYDADVIARWTPDLMPERYRQMVIEYPFYVVEDEKGEIAATGYLDLDTHCLEAIFTLPAASGKGMATRIIGALKQEARSRGITRLTLDATPNARSFYQKLGFATLSEKYHHSRMAGADLRCFEMAINV</sequence>
<dbReference type="RefSeq" id="WP_059310092.1">
    <property type="nucleotide sequence ID" value="NZ_LRCR01000001.1"/>
</dbReference>
<name>A0A0X4EXV9_9ENTR</name>
<protein>
    <submittedName>
        <fullName evidence="4">GCN5 family acetyltransferase</fullName>
    </submittedName>
</protein>
<dbReference type="OrthoDB" id="7356080at2"/>
<dbReference type="AlphaFoldDB" id="A0A0X4EXV9"/>
<accession>A0A0X4EXV9</accession>
<dbReference type="EMBL" id="LRCR01000001">
    <property type="protein sequence ID" value="KUQ86556.1"/>
    <property type="molecule type" value="Genomic_DNA"/>
</dbReference>
<keyword evidence="1 4" id="KW-0808">Transferase</keyword>
<dbReference type="InterPro" id="IPR000182">
    <property type="entry name" value="GNAT_dom"/>
</dbReference>
<dbReference type="Proteomes" id="UP000064715">
    <property type="component" value="Unassembled WGS sequence"/>
</dbReference>
<dbReference type="PROSITE" id="PS51186">
    <property type="entry name" value="GNAT"/>
    <property type="match status" value="1"/>
</dbReference>
<dbReference type="SUPFAM" id="SSF55729">
    <property type="entry name" value="Acyl-CoA N-acyltransferases (Nat)"/>
    <property type="match status" value="1"/>
</dbReference>
<dbReference type="CDD" id="cd04301">
    <property type="entry name" value="NAT_SF"/>
    <property type="match status" value="1"/>
</dbReference>
<dbReference type="Gene3D" id="3.40.630.30">
    <property type="match status" value="1"/>
</dbReference>
<dbReference type="PANTHER" id="PTHR43877:SF2">
    <property type="entry name" value="AMINOALKYLPHOSPHONATE N-ACETYLTRANSFERASE-RELATED"/>
    <property type="match status" value="1"/>
</dbReference>
<dbReference type="GO" id="GO:0016747">
    <property type="term" value="F:acyltransferase activity, transferring groups other than amino-acyl groups"/>
    <property type="evidence" value="ECO:0007669"/>
    <property type="project" value="InterPro"/>
</dbReference>
<evidence type="ECO:0000259" key="3">
    <source>
        <dbReference type="PROSITE" id="PS51186"/>
    </source>
</evidence>
<feature type="domain" description="N-acetyltransferase" evidence="3">
    <location>
        <begin position="1"/>
        <end position="156"/>
    </location>
</feature>